<dbReference type="PROSITE" id="PS50234">
    <property type="entry name" value="VWFA"/>
    <property type="match status" value="1"/>
</dbReference>
<accession>A0A3B0V4D0</accession>
<evidence type="ECO:0000256" key="3">
    <source>
        <dbReference type="ARBA" id="ARBA00022989"/>
    </source>
</evidence>
<reference evidence="7" key="1">
    <citation type="submission" date="2018-06" db="EMBL/GenBank/DDBJ databases">
        <authorList>
            <person name="Zhirakovskaya E."/>
        </authorList>
    </citation>
    <scope>NUCLEOTIDE SEQUENCE</scope>
</reference>
<dbReference type="PANTHER" id="PTHR22550">
    <property type="entry name" value="SPORE GERMINATION PROTEIN"/>
    <property type="match status" value="1"/>
</dbReference>
<organism evidence="7">
    <name type="scientific">hydrothermal vent metagenome</name>
    <dbReference type="NCBI Taxonomy" id="652676"/>
    <lineage>
        <taxon>unclassified sequences</taxon>
        <taxon>metagenomes</taxon>
        <taxon>ecological metagenomes</taxon>
    </lineage>
</organism>
<evidence type="ECO:0000313" key="7">
    <source>
        <dbReference type="EMBL" id="VAW37801.1"/>
    </source>
</evidence>
<keyword evidence="2 5" id="KW-0812">Transmembrane</keyword>
<dbReference type="EMBL" id="UOEX01000224">
    <property type="protein sequence ID" value="VAW37801.1"/>
    <property type="molecule type" value="Genomic_DNA"/>
</dbReference>
<gene>
    <name evidence="7" type="ORF">MNBD_DELTA03-1805</name>
</gene>
<feature type="non-terminal residue" evidence="7">
    <location>
        <position position="136"/>
    </location>
</feature>
<evidence type="ECO:0000259" key="6">
    <source>
        <dbReference type="PROSITE" id="PS50234"/>
    </source>
</evidence>
<dbReference type="SUPFAM" id="SSF53300">
    <property type="entry name" value="vWA-like"/>
    <property type="match status" value="1"/>
</dbReference>
<keyword evidence="1" id="KW-1003">Cell membrane</keyword>
<evidence type="ECO:0000256" key="1">
    <source>
        <dbReference type="ARBA" id="ARBA00022475"/>
    </source>
</evidence>
<keyword evidence="3 5" id="KW-1133">Transmembrane helix</keyword>
<dbReference type="Pfam" id="PF13519">
    <property type="entry name" value="VWA_2"/>
    <property type="match status" value="1"/>
</dbReference>
<dbReference type="PANTHER" id="PTHR22550:SF5">
    <property type="entry name" value="LEUCINE ZIPPER PROTEIN 4"/>
    <property type="match status" value="1"/>
</dbReference>
<name>A0A3B0V4D0_9ZZZZ</name>
<sequence length="136" mass="15415">MAMHLYHINMLYLLWLLPLPAALFIYAARKRRQAVQALALSGGNAVKPLIGRRLWWRPVLIIIGLIFLIIALARPAWNRKDVVIKRSGRDVVFMLDVSRSMLAEDLRPNRLTQAKMAIKDTIASLNGDRVALVTFA</sequence>
<proteinExistence type="predicted"/>
<dbReference type="InterPro" id="IPR050768">
    <property type="entry name" value="UPF0353/GerABKA_families"/>
</dbReference>
<evidence type="ECO:0000256" key="2">
    <source>
        <dbReference type="ARBA" id="ARBA00022692"/>
    </source>
</evidence>
<dbReference type="AlphaFoldDB" id="A0A3B0V4D0"/>
<dbReference type="InterPro" id="IPR002035">
    <property type="entry name" value="VWF_A"/>
</dbReference>
<protein>
    <submittedName>
        <fullName evidence="7">BatA (Bacteroides aerotolerance operon)</fullName>
    </submittedName>
</protein>
<feature type="transmembrane region" description="Helical" evidence="5">
    <location>
        <begin position="6"/>
        <end position="28"/>
    </location>
</feature>
<dbReference type="Gene3D" id="3.40.50.410">
    <property type="entry name" value="von Willebrand factor, type A domain"/>
    <property type="match status" value="1"/>
</dbReference>
<keyword evidence="4 5" id="KW-0472">Membrane</keyword>
<evidence type="ECO:0000256" key="5">
    <source>
        <dbReference type="SAM" id="Phobius"/>
    </source>
</evidence>
<dbReference type="InterPro" id="IPR036465">
    <property type="entry name" value="vWFA_dom_sf"/>
</dbReference>
<feature type="domain" description="VWFA" evidence="6">
    <location>
        <begin position="90"/>
        <end position="136"/>
    </location>
</feature>
<feature type="transmembrane region" description="Helical" evidence="5">
    <location>
        <begin position="54"/>
        <end position="77"/>
    </location>
</feature>
<evidence type="ECO:0000256" key="4">
    <source>
        <dbReference type="ARBA" id="ARBA00023136"/>
    </source>
</evidence>